<keyword evidence="3" id="KW-1185">Reference proteome</keyword>
<feature type="compositionally biased region" description="Basic and acidic residues" evidence="1">
    <location>
        <begin position="18"/>
        <end position="63"/>
    </location>
</feature>
<gene>
    <name evidence="2" type="ORF">BPAE_0191g00110</name>
</gene>
<accession>A0A4Z1FGM1</accession>
<feature type="compositionally biased region" description="Basic and acidic residues" evidence="1">
    <location>
        <begin position="76"/>
        <end position="105"/>
    </location>
</feature>
<evidence type="ECO:0000313" key="3">
    <source>
        <dbReference type="Proteomes" id="UP000297910"/>
    </source>
</evidence>
<dbReference type="EMBL" id="PQXI01000190">
    <property type="protein sequence ID" value="TGO21962.1"/>
    <property type="molecule type" value="Genomic_DNA"/>
</dbReference>
<sequence length="105" mass="11491">MSSGNSQNHKGKGSGNRDTVESIIDKYGSERSSGRRSAEDRPKSGKSKELEAPRKVSSGDKYFRPSSSLLESPPRSCRDSSDSDNTKAKKRGDTLNRLEGKSGRR</sequence>
<proteinExistence type="predicted"/>
<evidence type="ECO:0000256" key="1">
    <source>
        <dbReference type="SAM" id="MobiDB-lite"/>
    </source>
</evidence>
<dbReference type="AlphaFoldDB" id="A0A4Z1FGM1"/>
<reference evidence="2 3" key="1">
    <citation type="submission" date="2017-12" db="EMBL/GenBank/DDBJ databases">
        <title>Comparative genomics of Botrytis spp.</title>
        <authorList>
            <person name="Valero-Jimenez C.A."/>
            <person name="Tapia P."/>
            <person name="Veloso J."/>
            <person name="Silva-Moreno E."/>
            <person name="Staats M."/>
            <person name="Valdes J.H."/>
            <person name="Van Kan J.A.L."/>
        </authorList>
    </citation>
    <scope>NUCLEOTIDE SEQUENCE [LARGE SCALE GENOMIC DNA]</scope>
    <source>
        <strain evidence="2 3">Bp0003</strain>
    </source>
</reference>
<evidence type="ECO:0000313" key="2">
    <source>
        <dbReference type="EMBL" id="TGO21962.1"/>
    </source>
</evidence>
<protein>
    <submittedName>
        <fullName evidence="2">Uncharacterized protein</fullName>
    </submittedName>
</protein>
<organism evidence="2 3">
    <name type="scientific">Botrytis paeoniae</name>
    <dbReference type="NCBI Taxonomy" id="278948"/>
    <lineage>
        <taxon>Eukaryota</taxon>
        <taxon>Fungi</taxon>
        <taxon>Dikarya</taxon>
        <taxon>Ascomycota</taxon>
        <taxon>Pezizomycotina</taxon>
        <taxon>Leotiomycetes</taxon>
        <taxon>Helotiales</taxon>
        <taxon>Sclerotiniaceae</taxon>
        <taxon>Botrytis</taxon>
    </lineage>
</organism>
<feature type="region of interest" description="Disordered" evidence="1">
    <location>
        <begin position="1"/>
        <end position="105"/>
    </location>
</feature>
<feature type="compositionally biased region" description="Low complexity" evidence="1">
    <location>
        <begin position="64"/>
        <end position="75"/>
    </location>
</feature>
<comment type="caution">
    <text evidence="2">The sequence shown here is derived from an EMBL/GenBank/DDBJ whole genome shotgun (WGS) entry which is preliminary data.</text>
</comment>
<name>A0A4Z1FGM1_9HELO</name>
<dbReference type="Proteomes" id="UP000297910">
    <property type="component" value="Unassembled WGS sequence"/>
</dbReference>